<dbReference type="AlphaFoldDB" id="A0A1U7ST51"/>
<dbReference type="InterPro" id="IPR007110">
    <property type="entry name" value="Ig-like_dom"/>
</dbReference>
<dbReference type="KEGG" id="csyr:103250551"/>
<evidence type="ECO:0000313" key="2">
    <source>
        <dbReference type="Proteomes" id="UP000189704"/>
    </source>
</evidence>
<dbReference type="Proteomes" id="UP000189704">
    <property type="component" value="Unplaced"/>
</dbReference>
<dbReference type="PROSITE" id="PS50835">
    <property type="entry name" value="IG_LIKE"/>
    <property type="match status" value="1"/>
</dbReference>
<protein>
    <submittedName>
        <fullName evidence="3">Single Ig IL-1-related receptor-like</fullName>
    </submittedName>
</protein>
<dbReference type="GeneID" id="103250551"/>
<proteinExistence type="predicted"/>
<keyword evidence="2" id="KW-1185">Reference proteome</keyword>
<dbReference type="RefSeq" id="XP_008047333.1">
    <property type="nucleotide sequence ID" value="XM_008049142.1"/>
</dbReference>
<reference evidence="3" key="1">
    <citation type="submission" date="2025-08" db="UniProtKB">
        <authorList>
            <consortium name="RefSeq"/>
        </authorList>
    </citation>
    <scope>IDENTIFICATION</scope>
</reference>
<gene>
    <name evidence="3" type="primary">LOC103250551</name>
</gene>
<name>A0A1U7ST51_CARSF</name>
<dbReference type="Pfam" id="PF13895">
    <property type="entry name" value="Ig_2"/>
    <property type="match status" value="1"/>
</dbReference>
<dbReference type="InterPro" id="IPR013783">
    <property type="entry name" value="Ig-like_fold"/>
</dbReference>
<accession>A0A1U7ST51</accession>
<dbReference type="SUPFAM" id="SSF48726">
    <property type="entry name" value="Immunoglobulin"/>
    <property type="match status" value="1"/>
</dbReference>
<organism evidence="2 3">
    <name type="scientific">Carlito syrichta</name>
    <name type="common">Philippine tarsier</name>
    <name type="synonym">Tarsius syrichta</name>
    <dbReference type="NCBI Taxonomy" id="1868482"/>
    <lineage>
        <taxon>Eukaryota</taxon>
        <taxon>Metazoa</taxon>
        <taxon>Chordata</taxon>
        <taxon>Craniata</taxon>
        <taxon>Vertebrata</taxon>
        <taxon>Euteleostomi</taxon>
        <taxon>Mammalia</taxon>
        <taxon>Eutheria</taxon>
        <taxon>Euarchontoglires</taxon>
        <taxon>Primates</taxon>
        <taxon>Haplorrhini</taxon>
        <taxon>Tarsiiformes</taxon>
        <taxon>Tarsiidae</taxon>
        <taxon>Carlito</taxon>
    </lineage>
</organism>
<dbReference type="Gene3D" id="2.60.40.10">
    <property type="entry name" value="Immunoglobulins"/>
    <property type="match status" value="1"/>
</dbReference>
<feature type="domain" description="Ig-like" evidence="1">
    <location>
        <begin position="9"/>
        <end position="108"/>
    </location>
</feature>
<dbReference type="OrthoDB" id="6075577at2759"/>
<feature type="non-terminal residue" evidence="3">
    <location>
        <position position="112"/>
    </location>
</feature>
<sequence>MTGVCDRAPDFLSPSGEQVLGPVLGSAVALNCTAWVASGPQCPLPSVQWLKDGLPLGNGSRYSLQDSWVKANLSEVLVSSVLGVDLTGAGDYGAFTCCIRNVSSSSFTLRRA</sequence>
<evidence type="ECO:0000313" key="3">
    <source>
        <dbReference type="RefSeq" id="XP_008047333.1"/>
    </source>
</evidence>
<evidence type="ECO:0000259" key="1">
    <source>
        <dbReference type="PROSITE" id="PS50835"/>
    </source>
</evidence>
<dbReference type="InterPro" id="IPR036179">
    <property type="entry name" value="Ig-like_dom_sf"/>
</dbReference>